<sequence>METASVIRKFRPTAKPLAGRKGSTAKPVTKRTAGTHRNGFLNHAFQPFWGVAFRDWKSAEQEFFVSAENLCALYQWTMPDVSGLSFPENIREAYKMITAQETTGFSLEVKICQDEKRACCMTTGKTFNTDYHLYYIPVRAVWKMRDKKAEQSLYKLVISVFGYFYQVAGIPFFTEPGTIDSTYDTIKNWLDEEADDDEETDRNNQRVELELLKKAGDTLLPEIKRPFDLKQLESCLKIYRKGKQADTNMIEAVAEIIKLIKDYPKRAIRETMYYDKELDDGETIYWEQYISFYWSGEDCLNDTVYNMINDEFQQMGYQEEPLSLQWFDRPQEKEEHVFDYEPRLFSVINRLSELLNDYDYEELNK</sequence>
<protein>
    <recommendedName>
        <fullName evidence="3">PRTRC system protein F</fullName>
    </recommendedName>
</protein>
<reference evidence="1 2" key="1">
    <citation type="journal article" date="2017" name="Curr. Microbiol.">
        <title>Mucilaginibacter ginsenosidivorans sp. nov., Isolated from Soil of Ginseng Field.</title>
        <authorList>
            <person name="Kim M.M."/>
            <person name="Siddiqi M.Z."/>
            <person name="Im W.T."/>
        </authorList>
    </citation>
    <scope>NUCLEOTIDE SEQUENCE [LARGE SCALE GENOMIC DNA]</scope>
    <source>
        <strain evidence="1 2">Gsoil 3017</strain>
    </source>
</reference>
<dbReference type="AlphaFoldDB" id="A0A5B8UTQ7"/>
<dbReference type="KEGG" id="mgin:FRZ54_07280"/>
<name>A0A5B8UTQ7_9SPHI</name>
<evidence type="ECO:0008006" key="3">
    <source>
        <dbReference type="Google" id="ProtNLM"/>
    </source>
</evidence>
<keyword evidence="2" id="KW-1185">Reference proteome</keyword>
<evidence type="ECO:0000313" key="2">
    <source>
        <dbReference type="Proteomes" id="UP000321479"/>
    </source>
</evidence>
<dbReference type="OrthoDB" id="917674at2"/>
<organism evidence="1 2">
    <name type="scientific">Mucilaginibacter ginsenosidivorans</name>
    <dbReference type="NCBI Taxonomy" id="398053"/>
    <lineage>
        <taxon>Bacteria</taxon>
        <taxon>Pseudomonadati</taxon>
        <taxon>Bacteroidota</taxon>
        <taxon>Sphingobacteriia</taxon>
        <taxon>Sphingobacteriales</taxon>
        <taxon>Sphingobacteriaceae</taxon>
        <taxon>Mucilaginibacter</taxon>
    </lineage>
</organism>
<gene>
    <name evidence="1" type="ORF">FRZ54_07280</name>
</gene>
<accession>A0A5B8UTQ7</accession>
<dbReference type="Proteomes" id="UP000321479">
    <property type="component" value="Chromosome"/>
</dbReference>
<dbReference type="RefSeq" id="WP_147030971.1">
    <property type="nucleotide sequence ID" value="NZ_CP042436.1"/>
</dbReference>
<evidence type="ECO:0000313" key="1">
    <source>
        <dbReference type="EMBL" id="QEC62394.1"/>
    </source>
</evidence>
<proteinExistence type="predicted"/>
<dbReference type="EMBL" id="CP042436">
    <property type="protein sequence ID" value="QEC62394.1"/>
    <property type="molecule type" value="Genomic_DNA"/>
</dbReference>